<keyword evidence="5 6" id="KW-0456">Lyase</keyword>
<dbReference type="RefSeq" id="WP_264841928.1">
    <property type="nucleotide sequence ID" value="NZ_AP025628.1"/>
</dbReference>
<keyword evidence="9" id="KW-1185">Reference proteome</keyword>
<dbReference type="Proteomes" id="UP001163687">
    <property type="component" value="Chromosome"/>
</dbReference>
<evidence type="ECO:0000256" key="1">
    <source>
        <dbReference type="ARBA" id="ARBA00005047"/>
    </source>
</evidence>
<evidence type="ECO:0000313" key="9">
    <source>
        <dbReference type="Proteomes" id="UP001163687"/>
    </source>
</evidence>
<dbReference type="GO" id="GO:0005737">
    <property type="term" value="C:cytoplasm"/>
    <property type="evidence" value="ECO:0007669"/>
    <property type="project" value="UniProtKB-SubCell"/>
</dbReference>
<evidence type="ECO:0000256" key="6">
    <source>
        <dbReference type="HAMAP-Rule" id="MF_00076"/>
    </source>
</evidence>
<comment type="similarity">
    <text evidence="6 7">Belongs to the imidazoleglycerol-phosphate dehydratase family.</text>
</comment>
<dbReference type="NCBIfam" id="NF002109">
    <property type="entry name" value="PRK00951.1-5"/>
    <property type="match status" value="1"/>
</dbReference>
<dbReference type="Pfam" id="PF00475">
    <property type="entry name" value="IGPD"/>
    <property type="match status" value="1"/>
</dbReference>
<keyword evidence="3 6" id="KW-0028">Amino-acid biosynthesis</keyword>
<dbReference type="KEGG" id="cmic:caldi_23590"/>
<sequence length="197" mass="21501">MAGRSAEVSRQTAETKVRLALDLDGSGRCRVRTGIGFFDHMLVQIARHGLVDLEVDVDGDLHVDPHHTVEDTGLALGTALRQALGDGRGIRRYGEATVPMDEALARAVVDLSGRPFLVFQASFPRERVGEMDTELVREFFQAVAARAGMTLHLRVEYGENAHHMVEALFKAFARALDAATALDPRVRDVPSSKGSLL</sequence>
<comment type="pathway">
    <text evidence="1 6 7">Amino-acid biosynthesis; L-histidine biosynthesis; L-histidine from 5-phospho-alpha-D-ribose 1-diphosphate: step 6/9.</text>
</comment>
<dbReference type="CDD" id="cd07914">
    <property type="entry name" value="IGPD"/>
    <property type="match status" value="1"/>
</dbReference>
<organism evidence="8 9">
    <name type="scientific">Caldinitratiruptor microaerophilus</name>
    <dbReference type="NCBI Taxonomy" id="671077"/>
    <lineage>
        <taxon>Bacteria</taxon>
        <taxon>Bacillati</taxon>
        <taxon>Bacillota</taxon>
        <taxon>Clostridia</taxon>
        <taxon>Eubacteriales</taxon>
        <taxon>Symbiobacteriaceae</taxon>
        <taxon>Caldinitratiruptor</taxon>
    </lineage>
</organism>
<dbReference type="InterPro" id="IPR038494">
    <property type="entry name" value="IGPD_sf"/>
</dbReference>
<comment type="subcellular location">
    <subcellularLocation>
        <location evidence="6 7">Cytoplasm</location>
    </subcellularLocation>
</comment>
<name>A0AA35CML8_9FIRM</name>
<evidence type="ECO:0000256" key="2">
    <source>
        <dbReference type="ARBA" id="ARBA00016664"/>
    </source>
</evidence>
<gene>
    <name evidence="6 8" type="primary">hisB</name>
    <name evidence="8" type="ORF">caldi_23590</name>
</gene>
<dbReference type="GO" id="GO:0004424">
    <property type="term" value="F:imidazoleglycerol-phosphate dehydratase activity"/>
    <property type="evidence" value="ECO:0007669"/>
    <property type="project" value="UniProtKB-UniRule"/>
</dbReference>
<keyword evidence="4 6" id="KW-0368">Histidine biosynthesis</keyword>
<dbReference type="NCBIfam" id="NF002116">
    <property type="entry name" value="PRK00951.2-6"/>
    <property type="match status" value="1"/>
</dbReference>
<dbReference type="InterPro" id="IPR000807">
    <property type="entry name" value="ImidazoleglycerolP_deHydtase"/>
</dbReference>
<evidence type="ECO:0000313" key="8">
    <source>
        <dbReference type="EMBL" id="BDG61269.1"/>
    </source>
</evidence>
<evidence type="ECO:0000256" key="3">
    <source>
        <dbReference type="ARBA" id="ARBA00022605"/>
    </source>
</evidence>
<reference evidence="8" key="1">
    <citation type="submission" date="2022-03" db="EMBL/GenBank/DDBJ databases">
        <title>Complete genome sequence of Caldinitratiruptor microaerophilus.</title>
        <authorList>
            <person name="Mukaiyama R."/>
            <person name="Nishiyama T."/>
            <person name="Ueda K."/>
        </authorList>
    </citation>
    <scope>NUCLEOTIDE SEQUENCE</scope>
    <source>
        <strain evidence="8">JCM 16183</strain>
    </source>
</reference>
<comment type="catalytic activity">
    <reaction evidence="6 7">
        <text>D-erythro-1-(imidazol-4-yl)glycerol 3-phosphate = 3-(imidazol-4-yl)-2-oxopropyl phosphate + H2O</text>
        <dbReference type="Rhea" id="RHEA:11040"/>
        <dbReference type="ChEBI" id="CHEBI:15377"/>
        <dbReference type="ChEBI" id="CHEBI:57766"/>
        <dbReference type="ChEBI" id="CHEBI:58278"/>
        <dbReference type="EC" id="4.2.1.19"/>
    </reaction>
</comment>
<protein>
    <recommendedName>
        <fullName evidence="2 6">Imidazoleglycerol-phosphate dehydratase</fullName>
        <shortName evidence="6">IGPD</shortName>
        <ecNumber evidence="6 7">4.2.1.19</ecNumber>
    </recommendedName>
</protein>
<dbReference type="EC" id="4.2.1.19" evidence="6 7"/>
<evidence type="ECO:0000256" key="4">
    <source>
        <dbReference type="ARBA" id="ARBA00023102"/>
    </source>
</evidence>
<dbReference type="FunFam" id="3.30.230.40:FF:000003">
    <property type="entry name" value="Imidazoleglycerol-phosphate dehydratase HisB"/>
    <property type="match status" value="1"/>
</dbReference>
<dbReference type="PANTHER" id="PTHR23133:SF2">
    <property type="entry name" value="IMIDAZOLEGLYCEROL-PHOSPHATE DEHYDRATASE"/>
    <property type="match status" value="1"/>
</dbReference>
<dbReference type="GO" id="GO:0000105">
    <property type="term" value="P:L-histidine biosynthetic process"/>
    <property type="evidence" value="ECO:0007669"/>
    <property type="project" value="UniProtKB-UniRule"/>
</dbReference>
<dbReference type="PROSITE" id="PS00955">
    <property type="entry name" value="IGP_DEHYDRATASE_2"/>
    <property type="match status" value="1"/>
</dbReference>
<dbReference type="PROSITE" id="PS00954">
    <property type="entry name" value="IGP_DEHYDRATASE_1"/>
    <property type="match status" value="1"/>
</dbReference>
<dbReference type="FunFam" id="3.30.230.40:FF:000001">
    <property type="entry name" value="Imidazoleglycerol-phosphate dehydratase HisB"/>
    <property type="match status" value="1"/>
</dbReference>
<keyword evidence="6" id="KW-0963">Cytoplasm</keyword>
<dbReference type="EMBL" id="AP025628">
    <property type="protein sequence ID" value="BDG61269.1"/>
    <property type="molecule type" value="Genomic_DNA"/>
</dbReference>
<dbReference type="HAMAP" id="MF_00076">
    <property type="entry name" value="HisB"/>
    <property type="match status" value="1"/>
</dbReference>
<proteinExistence type="inferred from homology"/>
<dbReference type="NCBIfam" id="NF002111">
    <property type="entry name" value="PRK00951.2-1"/>
    <property type="match status" value="1"/>
</dbReference>
<accession>A0AA35CML8</accession>
<dbReference type="PANTHER" id="PTHR23133">
    <property type="entry name" value="IMIDAZOLEGLYCEROL-PHOSPHATE DEHYDRATASE HIS7"/>
    <property type="match status" value="1"/>
</dbReference>
<evidence type="ECO:0000256" key="7">
    <source>
        <dbReference type="RuleBase" id="RU000599"/>
    </source>
</evidence>
<dbReference type="InterPro" id="IPR020565">
    <property type="entry name" value="ImidazoleglycerP_deHydtase_CS"/>
</dbReference>
<evidence type="ECO:0000256" key="5">
    <source>
        <dbReference type="ARBA" id="ARBA00023239"/>
    </source>
</evidence>
<dbReference type="SUPFAM" id="SSF54211">
    <property type="entry name" value="Ribosomal protein S5 domain 2-like"/>
    <property type="match status" value="2"/>
</dbReference>
<dbReference type="InterPro" id="IPR020568">
    <property type="entry name" value="Ribosomal_Su5_D2-typ_SF"/>
</dbReference>
<dbReference type="AlphaFoldDB" id="A0AA35CML8"/>
<dbReference type="Gene3D" id="3.30.230.40">
    <property type="entry name" value="Imidazole glycerol phosphate dehydratase, domain 1"/>
    <property type="match status" value="2"/>
</dbReference>
<dbReference type="NCBIfam" id="NF002114">
    <property type="entry name" value="PRK00951.2-4"/>
    <property type="match status" value="1"/>
</dbReference>